<evidence type="ECO:0000313" key="2">
    <source>
        <dbReference type="Proteomes" id="UP001596058"/>
    </source>
</evidence>
<gene>
    <name evidence="1" type="ORF">ACFPZ3_32880</name>
</gene>
<evidence type="ECO:0000313" key="1">
    <source>
        <dbReference type="EMBL" id="MFC5828689.1"/>
    </source>
</evidence>
<sequence>MASAEVRAATFRLLADLPGVRTKGVTTSDGRSGIAIAADGEIQDGSAAFEYTIILEPKTYQLIGGRQVVKDGSFRGLGPGTPLEETDVYTAGWTSEEPHHD</sequence>
<accession>A0ABW1CUJ3</accession>
<reference evidence="2" key="1">
    <citation type="journal article" date="2019" name="Int. J. Syst. Evol. Microbiol.">
        <title>The Global Catalogue of Microorganisms (GCM) 10K type strain sequencing project: providing services to taxonomists for standard genome sequencing and annotation.</title>
        <authorList>
            <consortium name="The Broad Institute Genomics Platform"/>
            <consortium name="The Broad Institute Genome Sequencing Center for Infectious Disease"/>
            <person name="Wu L."/>
            <person name="Ma J."/>
        </authorList>
    </citation>
    <scope>NUCLEOTIDE SEQUENCE [LARGE SCALE GENOMIC DNA]</scope>
    <source>
        <strain evidence="2">CCUG 53903</strain>
    </source>
</reference>
<proteinExistence type="predicted"/>
<organism evidence="1 2">
    <name type="scientific">Nonomuraea insulae</name>
    <dbReference type="NCBI Taxonomy" id="1616787"/>
    <lineage>
        <taxon>Bacteria</taxon>
        <taxon>Bacillati</taxon>
        <taxon>Actinomycetota</taxon>
        <taxon>Actinomycetes</taxon>
        <taxon>Streptosporangiales</taxon>
        <taxon>Streptosporangiaceae</taxon>
        <taxon>Nonomuraea</taxon>
    </lineage>
</organism>
<dbReference type="EMBL" id="JBHSPA010000039">
    <property type="protein sequence ID" value="MFC5828689.1"/>
    <property type="molecule type" value="Genomic_DNA"/>
</dbReference>
<dbReference type="RefSeq" id="WP_379518192.1">
    <property type="nucleotide sequence ID" value="NZ_JBHSPA010000039.1"/>
</dbReference>
<name>A0ABW1CUJ3_9ACTN</name>
<protein>
    <submittedName>
        <fullName evidence="1">Uncharacterized protein</fullName>
    </submittedName>
</protein>
<dbReference type="Proteomes" id="UP001596058">
    <property type="component" value="Unassembled WGS sequence"/>
</dbReference>
<keyword evidence="2" id="KW-1185">Reference proteome</keyword>
<comment type="caution">
    <text evidence="1">The sequence shown here is derived from an EMBL/GenBank/DDBJ whole genome shotgun (WGS) entry which is preliminary data.</text>
</comment>